<feature type="region of interest" description="Disordered" evidence="1">
    <location>
        <begin position="432"/>
        <end position="451"/>
    </location>
</feature>
<feature type="signal peptide" evidence="2">
    <location>
        <begin position="1"/>
        <end position="21"/>
    </location>
</feature>
<organism evidence="3 4">
    <name type="scientific">Hyaloperonospora brassicae</name>
    <name type="common">Brassica downy mildew</name>
    <name type="synonym">Peronospora brassicae</name>
    <dbReference type="NCBI Taxonomy" id="162125"/>
    <lineage>
        <taxon>Eukaryota</taxon>
        <taxon>Sar</taxon>
        <taxon>Stramenopiles</taxon>
        <taxon>Oomycota</taxon>
        <taxon>Peronosporomycetes</taxon>
        <taxon>Peronosporales</taxon>
        <taxon>Peronosporaceae</taxon>
        <taxon>Hyaloperonospora</taxon>
    </lineage>
</organism>
<evidence type="ECO:0000256" key="1">
    <source>
        <dbReference type="SAM" id="MobiDB-lite"/>
    </source>
</evidence>
<feature type="region of interest" description="Disordered" evidence="1">
    <location>
        <begin position="26"/>
        <end position="63"/>
    </location>
</feature>
<dbReference type="EMBL" id="CANTFL010000391">
    <property type="protein sequence ID" value="CAI5721900.1"/>
    <property type="molecule type" value="Genomic_DNA"/>
</dbReference>
<evidence type="ECO:0000313" key="4">
    <source>
        <dbReference type="Proteomes" id="UP001162031"/>
    </source>
</evidence>
<protein>
    <recommendedName>
        <fullName evidence="5">RxLR effector candidate protein</fullName>
    </recommendedName>
</protein>
<evidence type="ECO:0008006" key="5">
    <source>
        <dbReference type="Google" id="ProtNLM"/>
    </source>
</evidence>
<reference evidence="3" key="1">
    <citation type="submission" date="2022-12" db="EMBL/GenBank/DDBJ databases">
        <authorList>
            <person name="Webb A."/>
        </authorList>
    </citation>
    <scope>NUCLEOTIDE SEQUENCE</scope>
    <source>
        <strain evidence="3">Hp1</strain>
    </source>
</reference>
<proteinExistence type="predicted"/>
<name>A0AAV0THB0_HYABA</name>
<sequence>MRVFSALLVTSVAVLTCITAASEISEQKPMTRNQSASARSAAGDHSADPANRSPRDSDTEDEEARAVLPLLATTTFKPLPAMQHALSQGKAAVSESEKLRVMVEDNLATFSKSLPSRYDFEAKRIGEQRAKLKALGVAEKDRYCRDVILDGNARPGIIKAVGDLVSADDRVSTIAINVMGQEIHAHEVERRAQEAAAKFGETARRWIDNGKSIKDVFTLLQLEEEGGFIFATVELEVLMMFVKAFNEKHGTNFGLLDALVIGFEDEGKVARILSFASSNPVYKARANTLQKELFGRWLHHGISEDGVFVILGLDEPEKIITYEDVDTITKYVDMLIDKHLTTKPNAYEVLKANLGDRKFAKHLSAAIMAGQESEKHMGSLLRDWFNQGILPEDLYARFFNEGSPDKHNVLALNEESPSEVLEVNKVLSLYHKHHRQHSGEPIHRLPIPPSS</sequence>
<gene>
    <name evidence="3" type="ORF">HBR001_LOCUS2736</name>
</gene>
<keyword evidence="4" id="KW-1185">Reference proteome</keyword>
<dbReference type="AlphaFoldDB" id="A0AAV0THB0"/>
<accession>A0AAV0THB0</accession>
<evidence type="ECO:0000256" key="2">
    <source>
        <dbReference type="SAM" id="SignalP"/>
    </source>
</evidence>
<comment type="caution">
    <text evidence="3">The sequence shown here is derived from an EMBL/GenBank/DDBJ whole genome shotgun (WGS) entry which is preliminary data.</text>
</comment>
<evidence type="ECO:0000313" key="3">
    <source>
        <dbReference type="EMBL" id="CAI5721900.1"/>
    </source>
</evidence>
<feature type="chain" id="PRO_5043976185" description="RxLR effector candidate protein" evidence="2">
    <location>
        <begin position="22"/>
        <end position="451"/>
    </location>
</feature>
<keyword evidence="2" id="KW-0732">Signal</keyword>
<dbReference type="Proteomes" id="UP001162031">
    <property type="component" value="Unassembled WGS sequence"/>
</dbReference>
<feature type="compositionally biased region" description="Polar residues" evidence="1">
    <location>
        <begin position="26"/>
        <end position="38"/>
    </location>
</feature>